<dbReference type="NCBIfam" id="TIGR03617">
    <property type="entry name" value="F420_MSMEG_2256"/>
    <property type="match status" value="1"/>
</dbReference>
<evidence type="ECO:0000313" key="2">
    <source>
        <dbReference type="EMBL" id="ADP82204.1"/>
    </source>
</evidence>
<gene>
    <name evidence="2" type="ordered locus">FraEuI1c_4205</name>
</gene>
<dbReference type="RefSeq" id="WP_013425322.1">
    <property type="nucleotide sequence ID" value="NC_014666.1"/>
</dbReference>
<name>E3JAL2_PSEI1</name>
<dbReference type="HOGENOM" id="CLU_027853_5_1_11"/>
<dbReference type="Pfam" id="PF00296">
    <property type="entry name" value="Bac_luciferase"/>
    <property type="match status" value="1"/>
</dbReference>
<dbReference type="GO" id="GO:0016705">
    <property type="term" value="F:oxidoreductase activity, acting on paired donors, with incorporation or reduction of molecular oxygen"/>
    <property type="evidence" value="ECO:0007669"/>
    <property type="project" value="InterPro"/>
</dbReference>
<dbReference type="STRING" id="298654.FraEuI1c_4205"/>
<dbReference type="CDD" id="cd01097">
    <property type="entry name" value="Tetrahydromethanopterin_reductase"/>
    <property type="match status" value="1"/>
</dbReference>
<protein>
    <submittedName>
        <fullName evidence="2">Putative F420-dependent oxidoreductase</fullName>
    </submittedName>
</protein>
<proteinExistence type="predicted"/>
<dbReference type="InterPro" id="IPR011251">
    <property type="entry name" value="Luciferase-like_dom"/>
</dbReference>
<dbReference type="Proteomes" id="UP000002484">
    <property type="component" value="Chromosome"/>
</dbReference>
<dbReference type="SUPFAM" id="SSF51679">
    <property type="entry name" value="Bacterial luciferase-like"/>
    <property type="match status" value="1"/>
</dbReference>
<dbReference type="InterPro" id="IPR050564">
    <property type="entry name" value="F420-G6PD/mer"/>
</dbReference>
<dbReference type="InterPro" id="IPR019919">
    <property type="entry name" value="Lucif-like_OxRdtase_MSMEG_2256"/>
</dbReference>
<sequence>MPLKLDVMLSGSVVDAAERAQALERAGVDGVFSFENAHDLFFPLVAAAPVCSLDLLTNVAIAFPRSPLHLAHAAYDLQLLSRGRFRLGLGSQVRAHIEKRYGARWDRPVAQMREWVLATKTILDSWQNGTRLDFRGEYTSHTLMTPAFNPGPNPYGLPKVLVGALGPKMNQMAAEVADGILVMPFNSDRHMRERTMPAIEAGLAASGRSRADLEITAEVIVAVGRTDEELTAARAARGVLGFYGSTPSYRQVLDVEGWGQLQPELNARSKRGDWAGMTELIDDEMLGTLGVFGTPDQVAAEIVRRFGHCDRVCAYFPGYPVGDDLLADLARALRAASAPAAEAGAAAAGTAAGTAVGTAAS</sequence>
<dbReference type="PANTHER" id="PTHR43244:SF2">
    <property type="entry name" value="CONSERVED HYPOTHETICAL ALANINE AND PROLINE-RICH PROTEIN"/>
    <property type="match status" value="1"/>
</dbReference>
<dbReference type="Gene3D" id="3.20.20.30">
    <property type="entry name" value="Luciferase-like domain"/>
    <property type="match status" value="1"/>
</dbReference>
<evidence type="ECO:0000259" key="1">
    <source>
        <dbReference type="Pfam" id="PF00296"/>
    </source>
</evidence>
<dbReference type="InterPro" id="IPR036661">
    <property type="entry name" value="Luciferase-like_sf"/>
</dbReference>
<dbReference type="eggNOG" id="COG2141">
    <property type="taxonomic scope" value="Bacteria"/>
</dbReference>
<dbReference type="OrthoDB" id="3284378at2"/>
<dbReference type="KEGG" id="fri:FraEuI1c_4205"/>
<accession>E3JAL2</accession>
<reference evidence="2 3" key="1">
    <citation type="submission" date="2010-10" db="EMBL/GenBank/DDBJ databases">
        <title>Complete sequence of Frankia sp. EuI1c.</title>
        <authorList>
            <consortium name="US DOE Joint Genome Institute"/>
            <person name="Lucas S."/>
            <person name="Copeland A."/>
            <person name="Lapidus A."/>
            <person name="Cheng J.-F."/>
            <person name="Bruce D."/>
            <person name="Goodwin L."/>
            <person name="Pitluck S."/>
            <person name="Chertkov O."/>
            <person name="Detter J.C."/>
            <person name="Han C."/>
            <person name="Tapia R."/>
            <person name="Land M."/>
            <person name="Hauser L."/>
            <person name="Jeffries C."/>
            <person name="Kyrpides N."/>
            <person name="Ivanova N."/>
            <person name="Mikhailova N."/>
            <person name="Beauchemin N."/>
            <person name="Sen A."/>
            <person name="Sur S.A."/>
            <person name="Gtari M."/>
            <person name="Wall L."/>
            <person name="Tisa L."/>
            <person name="Woyke T."/>
        </authorList>
    </citation>
    <scope>NUCLEOTIDE SEQUENCE [LARGE SCALE GENOMIC DNA]</scope>
    <source>
        <strain evidence="3">DSM 45817 / CECT 9037 / EuI1c</strain>
    </source>
</reference>
<dbReference type="AlphaFoldDB" id="E3JAL2"/>
<dbReference type="EMBL" id="CP002299">
    <property type="protein sequence ID" value="ADP82204.1"/>
    <property type="molecule type" value="Genomic_DNA"/>
</dbReference>
<dbReference type="PANTHER" id="PTHR43244">
    <property type="match status" value="1"/>
</dbReference>
<feature type="domain" description="Luciferase-like" evidence="1">
    <location>
        <begin position="14"/>
        <end position="304"/>
    </location>
</feature>
<keyword evidence="3" id="KW-1185">Reference proteome</keyword>
<organism evidence="2 3">
    <name type="scientific">Pseudofrankia inefficax (strain DSM 45817 / CECT 9037 / DDB 130130 / EuI1c)</name>
    <name type="common">Frankia inefficax</name>
    <dbReference type="NCBI Taxonomy" id="298654"/>
    <lineage>
        <taxon>Bacteria</taxon>
        <taxon>Bacillati</taxon>
        <taxon>Actinomycetota</taxon>
        <taxon>Actinomycetes</taxon>
        <taxon>Frankiales</taxon>
        <taxon>Frankiaceae</taxon>
        <taxon>Pseudofrankia</taxon>
    </lineage>
</organism>
<evidence type="ECO:0000313" key="3">
    <source>
        <dbReference type="Proteomes" id="UP000002484"/>
    </source>
</evidence>
<dbReference type="InParanoid" id="E3JAL2"/>